<feature type="compositionally biased region" description="Acidic residues" evidence="1">
    <location>
        <begin position="59"/>
        <end position="68"/>
    </location>
</feature>
<protein>
    <submittedName>
        <fullName evidence="3">DNA helicase RecD</fullName>
    </submittedName>
</protein>
<dbReference type="Gene3D" id="3.40.50.300">
    <property type="entry name" value="P-loop containing nucleotide triphosphate hydrolases"/>
    <property type="match status" value="2"/>
</dbReference>
<comment type="caution">
    <text evidence="3">The sequence shown here is derived from an EMBL/GenBank/DDBJ whole genome shotgun (WGS) entry which is preliminary data.</text>
</comment>
<feature type="compositionally biased region" description="Acidic residues" evidence="1">
    <location>
        <begin position="27"/>
        <end position="39"/>
    </location>
</feature>
<dbReference type="GO" id="GO:0004386">
    <property type="term" value="F:helicase activity"/>
    <property type="evidence" value="ECO:0007669"/>
    <property type="project" value="UniProtKB-KW"/>
</dbReference>
<dbReference type="SUPFAM" id="SSF52540">
    <property type="entry name" value="P-loop containing nucleoside triphosphate hydrolases"/>
    <property type="match status" value="1"/>
</dbReference>
<proteinExistence type="predicted"/>
<feature type="compositionally biased region" description="Acidic residues" evidence="1">
    <location>
        <begin position="291"/>
        <end position="300"/>
    </location>
</feature>
<dbReference type="Proteomes" id="UP000525686">
    <property type="component" value="Unassembled WGS sequence"/>
</dbReference>
<dbReference type="AlphaFoldDB" id="A0A7W3WH32"/>
<feature type="region of interest" description="Disordered" evidence="1">
    <location>
        <begin position="276"/>
        <end position="308"/>
    </location>
</feature>
<dbReference type="EMBL" id="JABJWZ010000009">
    <property type="protein sequence ID" value="MBB1252179.1"/>
    <property type="molecule type" value="Genomic_DNA"/>
</dbReference>
<evidence type="ECO:0000313" key="4">
    <source>
        <dbReference type="Proteomes" id="UP000525686"/>
    </source>
</evidence>
<keyword evidence="3" id="KW-0547">Nucleotide-binding</keyword>
<feature type="region of interest" description="Disordered" evidence="1">
    <location>
        <begin position="1"/>
        <end position="86"/>
    </location>
</feature>
<keyword evidence="3" id="KW-0347">Helicase</keyword>
<sequence>MRGGQEGAPSERRPTDAHDLVDASDNPVDDGADPADDADAPSGDGEKTTGDGDGRAADAADDSDDPAEGGEARGRGARPVPEAGGKLAGPAAELLAAVRAVESGERSAAEFYSQPAPAARRPARPTRPAAPPTAGPGADGLTDPAGRVEVPAELTDVLAEGGAPPALALPSARALGGEAAEVLRTDPWRLLTVPGVRPEQADGFARALLGPDHDPQDPRRGPALAQWLLLRAALSGHTVLDHDTLVRQLAGLGVADAEAALESAVAEGDVVDFHEPDPEAEEAVEPSGSPDDSDSPDDEPDHAPPPGIRLYGLERWAVAEESLAEGLHRLVSTFAAERPDTASPPPGGAEAWETAARATGSPSAAELVRLVGGHALVTHTGGEAARAEIAELLVAAASLGLRAWAVTATDDARDRFAALLPEPADPPSHEEPARPGIATLAGLLAGTEGPGREAEGALALDLLAVTDAALLDTEAGAAAVESLADGSRLVLSGDPHGLGPVGAGRVLGDVLAAGACPHVASRTPDPGPLGELVSGVGAGELLQVEAPDRELVIVPVRDAGEAVHRAVQLVGDSVPRAVGVPASDTRVVTVGHGGGAGTGALNAALKARLNPGPGAFGGFDPDDRVVHTPSPGRAIHARVVGADADGLRLESAGRTFVVPRELVGTTVRHGWAVTAHQALGRRWPAVVVVLPGDAGEALDRPWVYTAFGRGLRHVSVVHGVGPELPRAVAERPGAERHTRLRSLLSAQAAEAD</sequence>
<keyword evidence="3" id="KW-0067">ATP-binding</keyword>
<feature type="region of interest" description="Disordered" evidence="1">
    <location>
        <begin position="102"/>
        <end position="149"/>
    </location>
</feature>
<evidence type="ECO:0000259" key="2">
    <source>
        <dbReference type="Pfam" id="PF14490"/>
    </source>
</evidence>
<dbReference type="InterPro" id="IPR027417">
    <property type="entry name" value="P-loop_NTPase"/>
</dbReference>
<name>A0A7W3WH32_9ACTN</name>
<feature type="compositionally biased region" description="Low complexity" evidence="1">
    <location>
        <begin position="77"/>
        <end position="86"/>
    </location>
</feature>
<keyword evidence="3" id="KW-0378">Hydrolase</keyword>
<organism evidence="3 4">
    <name type="scientific">Streptomyces alkaliterrae</name>
    <dbReference type="NCBI Taxonomy" id="2213162"/>
    <lineage>
        <taxon>Bacteria</taxon>
        <taxon>Bacillati</taxon>
        <taxon>Actinomycetota</taxon>
        <taxon>Actinomycetes</taxon>
        <taxon>Kitasatosporales</taxon>
        <taxon>Streptomycetaceae</taxon>
        <taxon>Streptomyces</taxon>
    </lineage>
</organism>
<dbReference type="InterPro" id="IPR029493">
    <property type="entry name" value="RecD2-like_HHH"/>
</dbReference>
<feature type="compositionally biased region" description="Basic and acidic residues" evidence="1">
    <location>
        <begin position="44"/>
        <end position="58"/>
    </location>
</feature>
<gene>
    <name evidence="3" type="ORF">H3146_02180</name>
</gene>
<feature type="compositionally biased region" description="Basic and acidic residues" evidence="1">
    <location>
        <begin position="9"/>
        <end position="21"/>
    </location>
</feature>
<feature type="domain" description="ATP-dependent RecD2 DNA helicase-like helix-hairpin-helix" evidence="2">
    <location>
        <begin position="154"/>
        <end position="239"/>
    </location>
</feature>
<reference evidence="4" key="1">
    <citation type="submission" date="2020-05" db="EMBL/GenBank/DDBJ databases">
        <title>Classification of alakaliphilic streptomycetes isolated from an alkaline soil next to Lonar Crater, India and a proposal for the recognition of Streptomyces alkaliterrae sp. nov.</title>
        <authorList>
            <person name="Golinska P."/>
        </authorList>
    </citation>
    <scope>NUCLEOTIDE SEQUENCE [LARGE SCALE GENOMIC DNA]</scope>
    <source>
        <strain evidence="4">OF3</strain>
    </source>
</reference>
<evidence type="ECO:0000256" key="1">
    <source>
        <dbReference type="SAM" id="MobiDB-lite"/>
    </source>
</evidence>
<evidence type="ECO:0000313" key="3">
    <source>
        <dbReference type="EMBL" id="MBB1252179.1"/>
    </source>
</evidence>
<dbReference type="Pfam" id="PF14490">
    <property type="entry name" value="HHH_RecD2"/>
    <property type="match status" value="1"/>
</dbReference>
<accession>A0A7W3WH32</accession>